<comment type="caution">
    <text evidence="3">The sequence shown here is derived from an EMBL/GenBank/DDBJ whole genome shotgun (WGS) entry which is preliminary data.</text>
</comment>
<keyword evidence="4" id="KW-1185">Reference proteome</keyword>
<reference evidence="3 4" key="1">
    <citation type="submission" date="2016-06" db="EMBL/GenBank/DDBJ databases">
        <title>Genome sequence of Tepidimonas fonticaldi PL17.</title>
        <authorList>
            <person name="Pinnaka A.K."/>
        </authorList>
    </citation>
    <scope>NUCLEOTIDE SEQUENCE [LARGE SCALE GENOMIC DNA]</scope>
    <source>
        <strain evidence="3 4">PL17</strain>
    </source>
</reference>
<dbReference type="Proteomes" id="UP000091969">
    <property type="component" value="Unassembled WGS sequence"/>
</dbReference>
<sequence length="87" mass="9709">MTTVTTRVFHNGNSQAVRIPAEFRLDTDRVAISRNEAGDLVLHPLRLRRGEALLAAARALRDEDEAFVAALEDDRCNAQPPQEREAL</sequence>
<feature type="domain" description="SpoVT-AbrB" evidence="2">
    <location>
        <begin position="6"/>
        <end position="47"/>
    </location>
</feature>
<keyword evidence="1" id="KW-0238">DNA-binding</keyword>
<dbReference type="PROSITE" id="PS51740">
    <property type="entry name" value="SPOVT_ABRB"/>
    <property type="match status" value="1"/>
</dbReference>
<dbReference type="RefSeq" id="WP_068609587.1">
    <property type="nucleotide sequence ID" value="NZ_LZDH01000056.1"/>
</dbReference>
<dbReference type="InterPro" id="IPR037914">
    <property type="entry name" value="SpoVT-AbrB_sf"/>
</dbReference>
<organism evidence="3 4">
    <name type="scientific">Tepidimonas fonticaldi</name>
    <dbReference type="NCBI Taxonomy" id="1101373"/>
    <lineage>
        <taxon>Bacteria</taxon>
        <taxon>Pseudomonadati</taxon>
        <taxon>Pseudomonadota</taxon>
        <taxon>Betaproteobacteria</taxon>
        <taxon>Burkholderiales</taxon>
        <taxon>Tepidimonas</taxon>
    </lineage>
</organism>
<dbReference type="STRING" id="1101373.A9O67_07550"/>
<evidence type="ECO:0000313" key="4">
    <source>
        <dbReference type="Proteomes" id="UP000091969"/>
    </source>
</evidence>
<proteinExistence type="predicted"/>
<dbReference type="AlphaFoldDB" id="A0A1A6DVJ6"/>
<evidence type="ECO:0000313" key="3">
    <source>
        <dbReference type="EMBL" id="OBS30804.1"/>
    </source>
</evidence>
<dbReference type="EMBL" id="LZDH01000056">
    <property type="protein sequence ID" value="OBS30804.1"/>
    <property type="molecule type" value="Genomic_DNA"/>
</dbReference>
<gene>
    <name evidence="3" type="ORF">A9O67_07550</name>
</gene>
<evidence type="ECO:0000256" key="1">
    <source>
        <dbReference type="PROSITE-ProRule" id="PRU01076"/>
    </source>
</evidence>
<name>A0A1A6DVJ6_9BURK</name>
<dbReference type="OrthoDB" id="9810009at2"/>
<dbReference type="Pfam" id="PF04014">
    <property type="entry name" value="MazE_antitoxin"/>
    <property type="match status" value="1"/>
</dbReference>
<protein>
    <submittedName>
        <fullName evidence="3">Antitoxin</fullName>
    </submittedName>
</protein>
<dbReference type="Gene3D" id="2.10.260.10">
    <property type="match status" value="1"/>
</dbReference>
<dbReference type="GO" id="GO:0003677">
    <property type="term" value="F:DNA binding"/>
    <property type="evidence" value="ECO:0007669"/>
    <property type="project" value="UniProtKB-UniRule"/>
</dbReference>
<dbReference type="InterPro" id="IPR007159">
    <property type="entry name" value="SpoVT-AbrB_dom"/>
</dbReference>
<accession>A0A1A6DVJ6</accession>
<dbReference type="SUPFAM" id="SSF89447">
    <property type="entry name" value="AbrB/MazE/MraZ-like"/>
    <property type="match status" value="1"/>
</dbReference>
<evidence type="ECO:0000259" key="2">
    <source>
        <dbReference type="PROSITE" id="PS51740"/>
    </source>
</evidence>